<organism evidence="8 9">
    <name type="scientific">Diabrotica virgifera virgifera</name>
    <name type="common">western corn rootworm</name>
    <dbReference type="NCBI Taxonomy" id="50390"/>
    <lineage>
        <taxon>Eukaryota</taxon>
        <taxon>Metazoa</taxon>
        <taxon>Ecdysozoa</taxon>
        <taxon>Arthropoda</taxon>
        <taxon>Hexapoda</taxon>
        <taxon>Insecta</taxon>
        <taxon>Pterygota</taxon>
        <taxon>Neoptera</taxon>
        <taxon>Endopterygota</taxon>
        <taxon>Coleoptera</taxon>
        <taxon>Polyphaga</taxon>
        <taxon>Cucujiformia</taxon>
        <taxon>Chrysomeloidea</taxon>
        <taxon>Chrysomelidae</taxon>
        <taxon>Galerucinae</taxon>
        <taxon>Diabroticina</taxon>
        <taxon>Diabroticites</taxon>
        <taxon>Diabrotica</taxon>
    </lineage>
</organism>
<feature type="transmembrane region" description="Helical" evidence="6">
    <location>
        <begin position="395"/>
        <end position="418"/>
    </location>
</feature>
<feature type="transmembrane region" description="Helical" evidence="6">
    <location>
        <begin position="430"/>
        <end position="450"/>
    </location>
</feature>
<protein>
    <recommendedName>
        <fullName evidence="7">Major facilitator superfamily (MFS) profile domain-containing protein</fullName>
    </recommendedName>
</protein>
<dbReference type="PANTHER" id="PTHR11662">
    <property type="entry name" value="SOLUTE CARRIER FAMILY 17"/>
    <property type="match status" value="1"/>
</dbReference>
<evidence type="ECO:0000256" key="1">
    <source>
        <dbReference type="ARBA" id="ARBA00004141"/>
    </source>
</evidence>
<dbReference type="PANTHER" id="PTHR11662:SF280">
    <property type="entry name" value="FI21844P1-RELATED"/>
    <property type="match status" value="1"/>
</dbReference>
<dbReference type="PROSITE" id="PS50850">
    <property type="entry name" value="MFS"/>
    <property type="match status" value="1"/>
</dbReference>
<feature type="transmembrane region" description="Helical" evidence="6">
    <location>
        <begin position="361"/>
        <end position="383"/>
    </location>
</feature>
<keyword evidence="2 6" id="KW-0812">Transmembrane</keyword>
<dbReference type="InterPro" id="IPR036259">
    <property type="entry name" value="MFS_trans_sf"/>
</dbReference>
<dbReference type="InterPro" id="IPR020846">
    <property type="entry name" value="MFS_dom"/>
</dbReference>
<dbReference type="InterPro" id="IPR011701">
    <property type="entry name" value="MFS"/>
</dbReference>
<name>A0ABM5IPM6_DIAVI</name>
<keyword evidence="9" id="KW-1185">Reference proteome</keyword>
<feature type="transmembrane region" description="Helical" evidence="6">
    <location>
        <begin position="195"/>
        <end position="217"/>
    </location>
</feature>
<feature type="transmembrane region" description="Helical" evidence="6">
    <location>
        <begin position="33"/>
        <end position="57"/>
    </location>
</feature>
<evidence type="ECO:0000256" key="2">
    <source>
        <dbReference type="ARBA" id="ARBA00022692"/>
    </source>
</evidence>
<feature type="transmembrane region" description="Helical" evidence="6">
    <location>
        <begin position="336"/>
        <end position="355"/>
    </location>
</feature>
<feature type="transmembrane region" description="Helical" evidence="6">
    <location>
        <begin position="261"/>
        <end position="282"/>
    </location>
</feature>
<feature type="domain" description="Major facilitator superfamily (MFS) profile" evidence="7">
    <location>
        <begin position="31"/>
        <end position="454"/>
    </location>
</feature>
<comment type="subcellular location">
    <subcellularLocation>
        <location evidence="1">Membrane</location>
        <topology evidence="1">Multi-pass membrane protein</topology>
    </subcellularLocation>
</comment>
<evidence type="ECO:0000256" key="3">
    <source>
        <dbReference type="ARBA" id="ARBA00022989"/>
    </source>
</evidence>
<dbReference type="Proteomes" id="UP001652700">
    <property type="component" value="Unplaced"/>
</dbReference>
<proteinExistence type="predicted"/>
<feature type="transmembrane region" description="Helical" evidence="6">
    <location>
        <begin position="302"/>
        <end position="324"/>
    </location>
</feature>
<evidence type="ECO:0000313" key="8">
    <source>
        <dbReference type="EnsemblMetazoa" id="XP_028138240.2"/>
    </source>
</evidence>
<evidence type="ECO:0000256" key="5">
    <source>
        <dbReference type="SAM" id="MobiDB-lite"/>
    </source>
</evidence>
<evidence type="ECO:0000256" key="4">
    <source>
        <dbReference type="ARBA" id="ARBA00023136"/>
    </source>
</evidence>
<dbReference type="GeneID" id="114332619"/>
<dbReference type="InterPro" id="IPR050382">
    <property type="entry name" value="MFS_Na/Anion_cotransporter"/>
</dbReference>
<dbReference type="Pfam" id="PF07690">
    <property type="entry name" value="MFS_1"/>
    <property type="match status" value="1"/>
</dbReference>
<evidence type="ECO:0000313" key="9">
    <source>
        <dbReference type="Proteomes" id="UP001652700"/>
    </source>
</evidence>
<evidence type="ECO:0000259" key="7">
    <source>
        <dbReference type="PROSITE" id="PS50850"/>
    </source>
</evidence>
<dbReference type="SUPFAM" id="SSF103473">
    <property type="entry name" value="MFS general substrate transporter"/>
    <property type="match status" value="1"/>
</dbReference>
<evidence type="ECO:0000256" key="6">
    <source>
        <dbReference type="SAM" id="Phobius"/>
    </source>
</evidence>
<dbReference type="Gene3D" id="1.20.1250.20">
    <property type="entry name" value="MFS general substrate transporter like domains"/>
    <property type="match status" value="2"/>
</dbReference>
<dbReference type="EnsemblMetazoa" id="XM_028282439.2">
    <property type="protein sequence ID" value="XP_028138240.2"/>
    <property type="gene ID" value="LOC114332619"/>
</dbReference>
<keyword evidence="3 6" id="KW-1133">Transmembrane helix</keyword>
<keyword evidence="4 6" id="KW-0472">Membrane</keyword>
<reference evidence="8" key="1">
    <citation type="submission" date="2025-05" db="UniProtKB">
        <authorList>
            <consortium name="EnsemblMetazoa"/>
        </authorList>
    </citation>
    <scope>IDENTIFICATION</scope>
</reference>
<feature type="region of interest" description="Disordered" evidence="5">
    <location>
        <begin position="463"/>
        <end position="482"/>
    </location>
</feature>
<accession>A0ABM5IPM6</accession>
<dbReference type="RefSeq" id="XP_028138240.2">
    <property type="nucleotide sequence ID" value="XM_028282439.2"/>
</dbReference>
<feature type="transmembrane region" description="Helical" evidence="6">
    <location>
        <begin position="166"/>
        <end position="189"/>
    </location>
</feature>
<sequence>MDEDLEQLLPTTSEEVDNRNRIRPSWGIRHLQVLFYFLLLTYTYSMRSVLSVAIVAMNDNSTSSNPNIETYDWKNQSVVLSAFFWGYFILQVPAAQLGKKFGAKWILVGCASVDSVSCMLIPTMAKYFGAEGVIACRISQGLAQGGIPPLVHMLLGRWAPPSERSVLTTITYVGSVFGNIVALSVTGAICSSQFGWPVAFYLFAVLELVWIVMWILCGSNRPSLHKHITEIERDYIESSLGQKEKKVRNTPWKKIFTSSPFWAVTLAFVGANWGSSILLTQTPTYLHNVLNYEIKSNSLLSAAPYVAMGLCSVIFSPICDCMINKSIVSRGNARKIFNSIGTLLPALSLTLFGFIPKEHSYLSVALLIFNGGMTAGGFCGFQVNHVDLSPNHSGILMGITNSSTSIFSIISPLIVQYIVTDLTNQIQWRIIFMTAACVYFVTDIFFIIFASGEVQEWNDIETQPEIPPNEHNQDIENQSSTE</sequence>